<keyword evidence="2" id="KW-1185">Reference proteome</keyword>
<gene>
    <name evidence="1" type="ORF">DLM86_08570</name>
</gene>
<comment type="caution">
    <text evidence="1">The sequence shown here is derived from an EMBL/GenBank/DDBJ whole genome shotgun (WGS) entry which is preliminary data.</text>
</comment>
<organism evidence="1 2">
    <name type="scientific">Paenibacillus flagellatus</name>
    <dbReference type="NCBI Taxonomy" id="2211139"/>
    <lineage>
        <taxon>Bacteria</taxon>
        <taxon>Bacillati</taxon>
        <taxon>Bacillota</taxon>
        <taxon>Bacilli</taxon>
        <taxon>Bacillales</taxon>
        <taxon>Paenibacillaceae</taxon>
        <taxon>Paenibacillus</taxon>
    </lineage>
</organism>
<dbReference type="Proteomes" id="UP000247476">
    <property type="component" value="Unassembled WGS sequence"/>
</dbReference>
<reference evidence="1 2" key="1">
    <citation type="submission" date="2018-05" db="EMBL/GenBank/DDBJ databases">
        <title>Paenibacillus flagellatus sp. nov., isolated from selenium mineral soil.</title>
        <authorList>
            <person name="Dai X."/>
        </authorList>
    </citation>
    <scope>NUCLEOTIDE SEQUENCE [LARGE SCALE GENOMIC DNA]</scope>
    <source>
        <strain evidence="1 2">DXL2</strain>
    </source>
</reference>
<sequence length="331" mass="37407">MGSVVLDIKMKRESKSFTDSLHAVLTAAGRFDGPKYRLSVLSGMAYKFTVHERLLPLSVTAYGQWGVEHGPAVDNLGVYTVWDGGRTRHPTFRYYQQDAVRSTKASLDRGVGAVYWIPEFGVIHGYDDGDRVFYVNNGWTEESGVLLYDNFGLNATPFWYVQWFGGKVEIDEREMTLESLRLALDDWETPYKTPPQTDIASGRLAYTYLMQGLARDDFDEKGAVSIVDAFRASRTEIRDGLRDLAWTLPVLASAAELYGELADVAADFGSCFAQRDGVRRVDRSRIGELIRLLDAALALEERAMRRFREISAEYPDPRRSVVPRWGAHIPR</sequence>
<proteinExistence type="predicted"/>
<protein>
    <recommendedName>
        <fullName evidence="3">BtrH N-terminal domain-containing protein</fullName>
    </recommendedName>
</protein>
<name>A0A2V5KCR8_9BACL</name>
<evidence type="ECO:0000313" key="1">
    <source>
        <dbReference type="EMBL" id="PYI55763.1"/>
    </source>
</evidence>
<dbReference type="OrthoDB" id="2960956at2"/>
<evidence type="ECO:0000313" key="2">
    <source>
        <dbReference type="Proteomes" id="UP000247476"/>
    </source>
</evidence>
<evidence type="ECO:0008006" key="3">
    <source>
        <dbReference type="Google" id="ProtNLM"/>
    </source>
</evidence>
<dbReference type="AlphaFoldDB" id="A0A2V5KCR8"/>
<dbReference type="RefSeq" id="WP_110839564.1">
    <property type="nucleotide sequence ID" value="NZ_QJVJ01000003.1"/>
</dbReference>
<accession>A0A2V5KCR8</accession>
<dbReference type="EMBL" id="QJVJ01000003">
    <property type="protein sequence ID" value="PYI55763.1"/>
    <property type="molecule type" value="Genomic_DNA"/>
</dbReference>